<feature type="region of interest" description="Disordered" evidence="5">
    <location>
        <begin position="803"/>
        <end position="838"/>
    </location>
</feature>
<feature type="compositionally biased region" description="Pro residues" evidence="5">
    <location>
        <begin position="238"/>
        <end position="248"/>
    </location>
</feature>
<keyword evidence="1" id="KW-0677">Repeat</keyword>
<evidence type="ECO:0000256" key="4">
    <source>
        <dbReference type="SAM" id="Coils"/>
    </source>
</evidence>
<feature type="compositionally biased region" description="Acidic residues" evidence="5">
    <location>
        <begin position="809"/>
        <end position="820"/>
    </location>
</feature>
<feature type="compositionally biased region" description="Gly residues" evidence="5">
    <location>
        <begin position="585"/>
        <end position="595"/>
    </location>
</feature>
<feature type="compositionally biased region" description="Basic and acidic residues" evidence="5">
    <location>
        <begin position="705"/>
        <end position="737"/>
    </location>
</feature>
<dbReference type="PROSITE" id="PS50088">
    <property type="entry name" value="ANK_REPEAT"/>
    <property type="match status" value="4"/>
</dbReference>
<sequence length="1177" mass="129057">MDQPQCSLMKRFCACLALLGSQDWNKTDEKLLQAVEQNEPDKVSALIVKKGLNPSKLDAEGKSAFHLCASRGRVDCLEVILTHGVDINLPDGAGFNALHLAARNGQPECLKRLLQERMSVDATDTIGRTALHHAGNGITTQEGSTALLLGAQMSRVELCAFLLGRGANPNMQDQQGRTALMIACENDSVETVEVLLRGGADPQLTDVFGHSAAHYSVATGNQRITDILQNGGKSTAQPQPPAPPPPVPGGSFPRKRKAPPPPRSPPQATAQSLGPQASSTPKPSPGQNPRPSPRSPGEPPNAAARSPGGNPHPAPRSPHPSQGPDNHISAKPMTEDEEVFEEIRRLRLERGRLLQKIKILEQQHSSAITALEEAERDHLLAELEELRGHSVTLFSDSEDMLDFPGADKLLSRQSRGVDGQQSQEGASAAGQAEGEEPGRRPKSPGNVAKLQKQLEELAAQNAELVLKVQMLEMFEKDDTNMQSSSPDFVPTVVYDSLRKEFEELQEKYARAQAAVEGSSIGSEVRSEDVKEESAEGVSSRKEAPGVAAEAEERTRSLEVQLAATQAELKELREQVQVGVFSVESGGVGRGAGDGAGEGEGEGEGEGGEKGEGEVQQLRERVRQLEEELSQRAAVPSGGSEEEALVVRQLQEKVQELQTALEQERQASAQRSKNDSKEEEETALKQEESEAERILKERVRELEAALAEKEKQQEREERRRKEAQEREERKEGEERRGGGTEGDLALTRHLQARLGELESQLRGCVPREELEEVRVSMGLQLDQLARERAQAALRLNDALLELERLRPPPLDEEDEEGEDEDGRSLSSEPSIVSERSLRGAGSGHTLAALRAELEAARQEAAQALDSLCAEREGRAQDALRLRDAVPLGQHQEALVGLSEQLAQTAAELQREAALRCQAQAEVTRLQEDMKAQGGLISREEHQKVKAELQRSLEESVGKARAAQEALSEKETELKELKSQKAMQQGLVSQEDHEAQRLSLQAEINALTASMADLQRKHEKTSTEVFQVQREALFNKSERQAAEAQVAAVQKQLEELQAQSRHVQQLHQDMQQSQGLVREKDRKITELSKEVFRLKEALGALSPPLGAPAQGNPGQQMALQNRVSTLTQQLQDSERKHKAVIAIYRSHLLAAVQGRMDEEVQTLLLQILRMSNRDRDQSH</sequence>
<name>A0ABD1JTT4_9TELE</name>
<feature type="region of interest" description="Disordered" evidence="5">
    <location>
        <begin position="395"/>
        <end position="448"/>
    </location>
</feature>
<feature type="compositionally biased region" description="Basic and acidic residues" evidence="5">
    <location>
        <begin position="671"/>
        <end position="692"/>
    </location>
</feature>
<evidence type="ECO:0000256" key="1">
    <source>
        <dbReference type="ARBA" id="ARBA00022737"/>
    </source>
</evidence>
<protein>
    <recommendedName>
        <fullName evidence="8">Ankyrin repeat domain-containing protein 24</fullName>
    </recommendedName>
</protein>
<dbReference type="SUPFAM" id="SSF48403">
    <property type="entry name" value="Ankyrin repeat"/>
    <property type="match status" value="1"/>
</dbReference>
<keyword evidence="2 4" id="KW-0175">Coiled coil</keyword>
<evidence type="ECO:0000256" key="5">
    <source>
        <dbReference type="SAM" id="MobiDB-lite"/>
    </source>
</evidence>
<feature type="repeat" description="ANK" evidence="3">
    <location>
        <begin position="142"/>
        <end position="174"/>
    </location>
</feature>
<keyword evidence="7" id="KW-1185">Reference proteome</keyword>
<dbReference type="SMART" id="SM00248">
    <property type="entry name" value="ANK"/>
    <property type="match status" value="5"/>
</dbReference>
<comment type="caution">
    <text evidence="6">The sequence shown here is derived from an EMBL/GenBank/DDBJ whole genome shotgun (WGS) entry which is preliminary data.</text>
</comment>
<feature type="repeat" description="ANK" evidence="3">
    <location>
        <begin position="93"/>
        <end position="125"/>
    </location>
</feature>
<feature type="region of interest" description="Disordered" evidence="5">
    <location>
        <begin position="230"/>
        <end position="337"/>
    </location>
</feature>
<evidence type="ECO:0000313" key="6">
    <source>
        <dbReference type="EMBL" id="KAL2090296.1"/>
    </source>
</evidence>
<evidence type="ECO:0000313" key="7">
    <source>
        <dbReference type="Proteomes" id="UP001591681"/>
    </source>
</evidence>
<feature type="region of interest" description="Disordered" evidence="5">
    <location>
        <begin position="512"/>
        <end position="555"/>
    </location>
</feature>
<dbReference type="PANTHER" id="PTHR24129">
    <property type="entry name" value="ANKYCORBIN"/>
    <property type="match status" value="1"/>
</dbReference>
<feature type="compositionally biased region" description="Basic and acidic residues" evidence="5">
    <location>
        <begin position="606"/>
        <end position="618"/>
    </location>
</feature>
<feature type="compositionally biased region" description="Pro residues" evidence="5">
    <location>
        <begin position="282"/>
        <end position="299"/>
    </location>
</feature>
<feature type="compositionally biased region" description="Acidic residues" evidence="5">
    <location>
        <begin position="596"/>
        <end position="605"/>
    </location>
</feature>
<dbReference type="PROSITE" id="PS50297">
    <property type="entry name" value="ANK_REP_REGION"/>
    <property type="match status" value="4"/>
</dbReference>
<proteinExistence type="predicted"/>
<feature type="compositionally biased region" description="Polar residues" evidence="5">
    <location>
        <begin position="657"/>
        <end position="670"/>
    </location>
</feature>
<evidence type="ECO:0000256" key="2">
    <source>
        <dbReference type="ARBA" id="ARBA00023054"/>
    </source>
</evidence>
<evidence type="ECO:0008006" key="8">
    <source>
        <dbReference type="Google" id="ProtNLM"/>
    </source>
</evidence>
<feature type="region of interest" description="Disordered" evidence="5">
    <location>
        <begin position="657"/>
        <end position="692"/>
    </location>
</feature>
<dbReference type="EMBL" id="JBHFQA010000012">
    <property type="protein sequence ID" value="KAL2090296.1"/>
    <property type="molecule type" value="Genomic_DNA"/>
</dbReference>
<dbReference type="InterPro" id="IPR042420">
    <property type="entry name" value="RAI14/UACA"/>
</dbReference>
<dbReference type="AlphaFoldDB" id="A0ABD1JTT4"/>
<organism evidence="6 7">
    <name type="scientific">Coilia grayii</name>
    <name type="common">Gray's grenadier anchovy</name>
    <dbReference type="NCBI Taxonomy" id="363190"/>
    <lineage>
        <taxon>Eukaryota</taxon>
        <taxon>Metazoa</taxon>
        <taxon>Chordata</taxon>
        <taxon>Craniata</taxon>
        <taxon>Vertebrata</taxon>
        <taxon>Euteleostomi</taxon>
        <taxon>Actinopterygii</taxon>
        <taxon>Neopterygii</taxon>
        <taxon>Teleostei</taxon>
        <taxon>Clupei</taxon>
        <taxon>Clupeiformes</taxon>
        <taxon>Clupeoidei</taxon>
        <taxon>Engraulidae</taxon>
        <taxon>Coilinae</taxon>
        <taxon>Coilia</taxon>
    </lineage>
</organism>
<feature type="compositionally biased region" description="Low complexity" evidence="5">
    <location>
        <begin position="419"/>
        <end position="432"/>
    </location>
</feature>
<feature type="repeat" description="ANK" evidence="3">
    <location>
        <begin position="60"/>
        <end position="92"/>
    </location>
</feature>
<feature type="region of interest" description="Disordered" evidence="5">
    <location>
        <begin position="705"/>
        <end position="747"/>
    </location>
</feature>
<feature type="coiled-coil region" evidence="4">
    <location>
        <begin position="944"/>
        <end position="1134"/>
    </location>
</feature>
<dbReference type="PANTHER" id="PTHR24129:SF0">
    <property type="entry name" value="ANKYCORBIN"/>
    <property type="match status" value="1"/>
</dbReference>
<reference evidence="6 7" key="1">
    <citation type="submission" date="2024-09" db="EMBL/GenBank/DDBJ databases">
        <title>A chromosome-level genome assembly of Gray's grenadier anchovy, Coilia grayii.</title>
        <authorList>
            <person name="Fu Z."/>
        </authorList>
    </citation>
    <scope>NUCLEOTIDE SEQUENCE [LARGE SCALE GENOMIC DNA]</scope>
    <source>
        <strain evidence="6">G4</strain>
        <tissue evidence="6">Muscle</tissue>
    </source>
</reference>
<keyword evidence="3" id="KW-0040">ANK repeat</keyword>
<feature type="region of interest" description="Disordered" evidence="5">
    <location>
        <begin position="582"/>
        <end position="618"/>
    </location>
</feature>
<feature type="repeat" description="ANK" evidence="3">
    <location>
        <begin position="175"/>
        <end position="207"/>
    </location>
</feature>
<feature type="region of interest" description="Disordered" evidence="5">
    <location>
        <begin position="626"/>
        <end position="645"/>
    </location>
</feature>
<feature type="coiled-coil region" evidence="4">
    <location>
        <begin position="766"/>
        <end position="800"/>
    </location>
</feature>
<gene>
    <name evidence="6" type="ORF">ACEWY4_014984</name>
</gene>
<evidence type="ECO:0000256" key="3">
    <source>
        <dbReference type="PROSITE-ProRule" id="PRU00023"/>
    </source>
</evidence>
<feature type="compositionally biased region" description="Basic and acidic residues" evidence="5">
    <location>
        <begin position="524"/>
        <end position="543"/>
    </location>
</feature>
<feature type="coiled-coil region" evidence="4">
    <location>
        <begin position="343"/>
        <end position="377"/>
    </location>
</feature>
<dbReference type="Proteomes" id="UP001591681">
    <property type="component" value="Unassembled WGS sequence"/>
</dbReference>
<dbReference type="InterPro" id="IPR002110">
    <property type="entry name" value="Ankyrin_rpt"/>
</dbReference>
<accession>A0ABD1JTT4</accession>
<dbReference type="Pfam" id="PF12796">
    <property type="entry name" value="Ank_2"/>
    <property type="match status" value="2"/>
</dbReference>
<dbReference type="Gene3D" id="1.25.40.20">
    <property type="entry name" value="Ankyrin repeat-containing domain"/>
    <property type="match status" value="2"/>
</dbReference>
<dbReference type="InterPro" id="IPR036770">
    <property type="entry name" value="Ankyrin_rpt-contain_sf"/>
</dbReference>